<dbReference type="InterPro" id="IPR000222">
    <property type="entry name" value="PP2C_BS"/>
</dbReference>
<sequence length="355" mass="39794">MKRRARRRRWKRRQSSVFIAMFSDETRRLIEIQFEKELLICPPSLSERILGENCEDPISVAWGSLKCHNGKKPNQDRVLVYSDMENEYFIIGVFDGHGKDGHCVASVIRQEFLLSFLQSGTFPQSEASRVMQHALAHAEQSLIQNKSIDSKRSGCTANIALFSLHSEHQLSLTSLNVGDSELIMLSKSNDSTDILSINQTHSLTAVEEQQRIEKSGGFVSVYQIVPYVPPIPRVFANKECTRGGLAMSRSIGDELIHRYGVISDPTFEILDFQQSANHDVILLFGSDGFLSYMEKSEIVGYFKSGEDLGNCLSHALQAAQTHLLELTGKKYADDTSGVAVCLYSKILKRSRIVAE</sequence>
<protein>
    <recommendedName>
        <fullName evidence="6">PPM-type phosphatase domain-containing protein</fullName>
    </recommendedName>
</protein>
<dbReference type="PROSITE" id="PS51746">
    <property type="entry name" value="PPM_2"/>
    <property type="match status" value="1"/>
</dbReference>
<keyword evidence="8" id="KW-1185">Reference proteome</keyword>
<organism evidence="7">
    <name type="scientific">Blastocystis hominis</name>
    <dbReference type="NCBI Taxonomy" id="12968"/>
    <lineage>
        <taxon>Eukaryota</taxon>
        <taxon>Sar</taxon>
        <taxon>Stramenopiles</taxon>
        <taxon>Bigyra</taxon>
        <taxon>Opalozoa</taxon>
        <taxon>Opalinata</taxon>
        <taxon>Blastocystidae</taxon>
        <taxon>Blastocystis</taxon>
    </lineage>
</organism>
<reference evidence="7" key="1">
    <citation type="submission" date="2010-02" db="EMBL/GenBank/DDBJ databases">
        <title>Sequencing and annotation of the Blastocystis hominis genome.</title>
        <authorList>
            <person name="Wincker P."/>
        </authorList>
    </citation>
    <scope>NUCLEOTIDE SEQUENCE</scope>
    <source>
        <strain evidence="7">Singapore isolate B</strain>
    </source>
</reference>
<feature type="domain" description="PPM-type phosphatase" evidence="6">
    <location>
        <begin position="59"/>
        <end position="342"/>
    </location>
</feature>
<comment type="similarity">
    <text evidence="5">Belongs to the PP2C family.</text>
</comment>
<keyword evidence="2" id="KW-0479">Metal-binding</keyword>
<dbReference type="EMBL" id="FN668690">
    <property type="protein sequence ID" value="CBK25208.2"/>
    <property type="molecule type" value="Genomic_DNA"/>
</dbReference>
<dbReference type="InterPro" id="IPR036457">
    <property type="entry name" value="PPM-type-like_dom_sf"/>
</dbReference>
<evidence type="ECO:0000256" key="3">
    <source>
        <dbReference type="ARBA" id="ARBA00022801"/>
    </source>
</evidence>
<evidence type="ECO:0000256" key="4">
    <source>
        <dbReference type="ARBA" id="ARBA00022912"/>
    </source>
</evidence>
<evidence type="ECO:0000256" key="1">
    <source>
        <dbReference type="ARBA" id="ARBA00004170"/>
    </source>
</evidence>
<evidence type="ECO:0000313" key="8">
    <source>
        <dbReference type="Proteomes" id="UP000008312"/>
    </source>
</evidence>
<dbReference type="PROSITE" id="PS01032">
    <property type="entry name" value="PPM_1"/>
    <property type="match status" value="1"/>
</dbReference>
<gene>
    <name evidence="7" type="ORF">GSBLH_T00004834001</name>
</gene>
<name>D8MAW9_BLAHO</name>
<evidence type="ECO:0000256" key="5">
    <source>
        <dbReference type="RuleBase" id="RU003465"/>
    </source>
</evidence>
<dbReference type="OrthoDB" id="10264738at2759"/>
<dbReference type="InterPro" id="IPR001932">
    <property type="entry name" value="PPM-type_phosphatase-like_dom"/>
</dbReference>
<dbReference type="GO" id="GO:0004722">
    <property type="term" value="F:protein serine/threonine phosphatase activity"/>
    <property type="evidence" value="ECO:0007669"/>
    <property type="project" value="InterPro"/>
</dbReference>
<dbReference type="InterPro" id="IPR015655">
    <property type="entry name" value="PP2C"/>
</dbReference>
<dbReference type="GO" id="GO:0046872">
    <property type="term" value="F:metal ion binding"/>
    <property type="evidence" value="ECO:0007669"/>
    <property type="project" value="UniProtKB-KW"/>
</dbReference>
<dbReference type="Gene3D" id="3.60.40.10">
    <property type="entry name" value="PPM-type phosphatase domain"/>
    <property type="match status" value="1"/>
</dbReference>
<evidence type="ECO:0000313" key="7">
    <source>
        <dbReference type="EMBL" id="CBK25208.2"/>
    </source>
</evidence>
<dbReference type="AlphaFoldDB" id="D8MAW9"/>
<dbReference type="PANTHER" id="PTHR47992">
    <property type="entry name" value="PROTEIN PHOSPHATASE"/>
    <property type="match status" value="1"/>
</dbReference>
<evidence type="ECO:0000259" key="6">
    <source>
        <dbReference type="PROSITE" id="PS51746"/>
    </source>
</evidence>
<keyword evidence="4 5" id="KW-0904">Protein phosphatase</keyword>
<dbReference type="SMART" id="SM00332">
    <property type="entry name" value="PP2Cc"/>
    <property type="match status" value="1"/>
</dbReference>
<dbReference type="Proteomes" id="UP000008312">
    <property type="component" value="Unassembled WGS sequence"/>
</dbReference>
<dbReference type="CDD" id="cd00143">
    <property type="entry name" value="PP2Cc"/>
    <property type="match status" value="1"/>
</dbReference>
<dbReference type="RefSeq" id="XP_012899256.1">
    <property type="nucleotide sequence ID" value="XM_013043802.1"/>
</dbReference>
<keyword evidence="3 5" id="KW-0378">Hydrolase</keyword>
<dbReference type="GO" id="GO:0016020">
    <property type="term" value="C:membrane"/>
    <property type="evidence" value="ECO:0007669"/>
    <property type="project" value="UniProtKB-SubCell"/>
</dbReference>
<proteinExistence type="inferred from homology"/>
<accession>D8MAW9</accession>
<dbReference type="OMA" id="VFANKEC"/>
<comment type="subcellular location">
    <subcellularLocation>
        <location evidence="1">Membrane</location>
        <topology evidence="1">Peripheral membrane protein</topology>
    </subcellularLocation>
</comment>
<evidence type="ECO:0000256" key="2">
    <source>
        <dbReference type="ARBA" id="ARBA00022723"/>
    </source>
</evidence>
<dbReference type="Pfam" id="PF00481">
    <property type="entry name" value="PP2C"/>
    <property type="match status" value="1"/>
</dbReference>
<dbReference type="GeneID" id="24921835"/>
<dbReference type="InParanoid" id="D8MAW9"/>
<dbReference type="SUPFAM" id="SSF81606">
    <property type="entry name" value="PP2C-like"/>
    <property type="match status" value="1"/>
</dbReference>